<keyword evidence="2" id="KW-1185">Reference proteome</keyword>
<name>A0A8X6QQ34_NEPPI</name>
<protein>
    <submittedName>
        <fullName evidence="1">Uncharacterized protein</fullName>
    </submittedName>
</protein>
<sequence length="127" mass="14850">MRKECEMPSGLGDFSESVLKPANPFRSRSEMKMKNLTSTTIFKSYENISTDTLYRIQNFKCKTSIKLTPKVQLYHLANIRNEQFTKIPSDRRGNSQMGNLNEIDQTLTQGIVTWIVRSHLDSRFRWK</sequence>
<dbReference type="AlphaFoldDB" id="A0A8X6QQ34"/>
<reference evidence="1" key="1">
    <citation type="submission" date="2020-08" db="EMBL/GenBank/DDBJ databases">
        <title>Multicomponent nature underlies the extraordinary mechanical properties of spider dragline silk.</title>
        <authorList>
            <person name="Kono N."/>
            <person name="Nakamura H."/>
            <person name="Mori M."/>
            <person name="Yoshida Y."/>
            <person name="Ohtoshi R."/>
            <person name="Malay A.D."/>
            <person name="Moran D.A.P."/>
            <person name="Tomita M."/>
            <person name="Numata K."/>
            <person name="Arakawa K."/>
        </authorList>
    </citation>
    <scope>NUCLEOTIDE SEQUENCE</scope>
</reference>
<evidence type="ECO:0000313" key="2">
    <source>
        <dbReference type="Proteomes" id="UP000887013"/>
    </source>
</evidence>
<accession>A0A8X6QQ34</accession>
<gene>
    <name evidence="1" type="ORF">NPIL_150841</name>
</gene>
<dbReference type="Proteomes" id="UP000887013">
    <property type="component" value="Unassembled WGS sequence"/>
</dbReference>
<organism evidence="1 2">
    <name type="scientific">Nephila pilipes</name>
    <name type="common">Giant wood spider</name>
    <name type="synonym">Nephila maculata</name>
    <dbReference type="NCBI Taxonomy" id="299642"/>
    <lineage>
        <taxon>Eukaryota</taxon>
        <taxon>Metazoa</taxon>
        <taxon>Ecdysozoa</taxon>
        <taxon>Arthropoda</taxon>
        <taxon>Chelicerata</taxon>
        <taxon>Arachnida</taxon>
        <taxon>Araneae</taxon>
        <taxon>Araneomorphae</taxon>
        <taxon>Entelegynae</taxon>
        <taxon>Araneoidea</taxon>
        <taxon>Nephilidae</taxon>
        <taxon>Nephila</taxon>
    </lineage>
</organism>
<dbReference type="EMBL" id="BMAW01129524">
    <property type="protein sequence ID" value="GFU30762.1"/>
    <property type="molecule type" value="Genomic_DNA"/>
</dbReference>
<comment type="caution">
    <text evidence="1">The sequence shown here is derived from an EMBL/GenBank/DDBJ whole genome shotgun (WGS) entry which is preliminary data.</text>
</comment>
<proteinExistence type="predicted"/>
<evidence type="ECO:0000313" key="1">
    <source>
        <dbReference type="EMBL" id="GFU30762.1"/>
    </source>
</evidence>